<keyword evidence="2" id="KW-1185">Reference proteome</keyword>
<name>A0A5C8Z421_9GAMM</name>
<dbReference type="Proteomes" id="UP000321764">
    <property type="component" value="Unassembled WGS sequence"/>
</dbReference>
<organism evidence="1 2">
    <name type="scientific">Reinekea thalattae</name>
    <dbReference type="NCBI Taxonomy" id="2593301"/>
    <lineage>
        <taxon>Bacteria</taxon>
        <taxon>Pseudomonadati</taxon>
        <taxon>Pseudomonadota</taxon>
        <taxon>Gammaproteobacteria</taxon>
        <taxon>Oceanospirillales</taxon>
        <taxon>Saccharospirillaceae</taxon>
        <taxon>Reinekea</taxon>
    </lineage>
</organism>
<dbReference type="EMBL" id="VKAD01000002">
    <property type="protein sequence ID" value="TXR52054.1"/>
    <property type="molecule type" value="Genomic_DNA"/>
</dbReference>
<reference evidence="1 2" key="1">
    <citation type="submission" date="2019-07" db="EMBL/GenBank/DDBJ databases">
        <title>Reinekea sp. strain SSH23 genome sequencing and assembly.</title>
        <authorList>
            <person name="Kim I."/>
        </authorList>
    </citation>
    <scope>NUCLEOTIDE SEQUENCE [LARGE SCALE GENOMIC DNA]</scope>
    <source>
        <strain evidence="1 2">SSH23</strain>
    </source>
</reference>
<dbReference type="RefSeq" id="WP_147714650.1">
    <property type="nucleotide sequence ID" value="NZ_VKAD01000002.1"/>
</dbReference>
<evidence type="ECO:0000313" key="1">
    <source>
        <dbReference type="EMBL" id="TXR52054.1"/>
    </source>
</evidence>
<evidence type="ECO:0008006" key="3">
    <source>
        <dbReference type="Google" id="ProtNLM"/>
    </source>
</evidence>
<proteinExistence type="predicted"/>
<accession>A0A5C8Z421</accession>
<sequence>MQMNNNLTVHIDAPYISLDEYAKRTGQTREAVTKQCQRGKLPIKPRENRNTPYMINNALLIKQALSAEY</sequence>
<evidence type="ECO:0000313" key="2">
    <source>
        <dbReference type="Proteomes" id="UP000321764"/>
    </source>
</evidence>
<comment type="caution">
    <text evidence="1">The sequence shown here is derived from an EMBL/GenBank/DDBJ whole genome shotgun (WGS) entry which is preliminary data.</text>
</comment>
<dbReference type="AlphaFoldDB" id="A0A5C8Z421"/>
<dbReference type="InterPro" id="IPR038147">
    <property type="entry name" value="Cox_sf"/>
</dbReference>
<gene>
    <name evidence="1" type="ORF">FME95_11605</name>
</gene>
<dbReference type="OrthoDB" id="5882137at2"/>
<dbReference type="Gene3D" id="6.10.200.10">
    <property type="entry name" value="Regulatory phage protein Cox"/>
    <property type="match status" value="1"/>
</dbReference>
<protein>
    <recommendedName>
        <fullName evidence="3">DNA-binding protein</fullName>
    </recommendedName>
</protein>